<evidence type="ECO:0000313" key="7">
    <source>
        <dbReference type="Proteomes" id="UP000030853"/>
    </source>
</evidence>
<dbReference type="Gene3D" id="1.10.10.60">
    <property type="entry name" value="Homeodomain-like"/>
    <property type="match status" value="1"/>
</dbReference>
<evidence type="ECO:0000313" key="6">
    <source>
        <dbReference type="EMBL" id="KHJ69410.1"/>
    </source>
</evidence>
<dbReference type="EMBL" id="JTJJ01000016">
    <property type="protein sequence ID" value="KHJ69410.1"/>
    <property type="molecule type" value="Genomic_DNA"/>
</dbReference>
<keyword evidence="3" id="KW-0804">Transcription</keyword>
<feature type="domain" description="HTH tetR-type" evidence="5">
    <location>
        <begin position="8"/>
        <end position="68"/>
    </location>
</feature>
<dbReference type="GO" id="GO:0003677">
    <property type="term" value="F:DNA binding"/>
    <property type="evidence" value="ECO:0007669"/>
    <property type="project" value="UniProtKB-UniRule"/>
</dbReference>
<proteinExistence type="predicted"/>
<name>A0A0B1RE88_9GAMM</name>
<feature type="DNA-binding region" description="H-T-H motif" evidence="4">
    <location>
        <begin position="31"/>
        <end position="50"/>
    </location>
</feature>
<dbReference type="InterPro" id="IPR009057">
    <property type="entry name" value="Homeodomain-like_sf"/>
</dbReference>
<dbReference type="PRINTS" id="PR00455">
    <property type="entry name" value="HTHTETR"/>
</dbReference>
<dbReference type="Pfam" id="PF21993">
    <property type="entry name" value="TetR_C_13_2"/>
    <property type="match status" value="1"/>
</dbReference>
<dbReference type="Gene3D" id="1.10.357.10">
    <property type="entry name" value="Tetracycline Repressor, domain 2"/>
    <property type="match status" value="1"/>
</dbReference>
<dbReference type="InterPro" id="IPR036271">
    <property type="entry name" value="Tet_transcr_reg_TetR-rel_C_sf"/>
</dbReference>
<dbReference type="RefSeq" id="WP_039328537.1">
    <property type="nucleotide sequence ID" value="NZ_JTJJ01000016.1"/>
</dbReference>
<gene>
    <name evidence="6" type="ORF">QU24_03690</name>
</gene>
<dbReference type="Proteomes" id="UP000030853">
    <property type="component" value="Unassembled WGS sequence"/>
</dbReference>
<keyword evidence="2 4" id="KW-0238">DNA-binding</keyword>
<sequence length="195" mass="21408">MEKLSHKARTRQRILDEAAVVMRECGTEGIGVAALMKRAGLTHGGFYAHFASREALVEAVIAEMFADSAQRFVAIVNLEDPAERLTQLIDNYLSEHHRNTPGEGCPMPALVSEIAHLPIETRTLFSQRRDAVKQRLAQALRELKHPQADEVASSILAEMVGAVALARACPDDEEARTMLAISRRAVKQRAGLESA</sequence>
<reference evidence="6 7" key="1">
    <citation type="submission" date="2014-11" db="EMBL/GenBank/DDBJ databases">
        <title>Genome sequencing of Pantoea rodasii ND03.</title>
        <authorList>
            <person name="Muhamad Yunos N.Y."/>
            <person name="Chan K.-G."/>
        </authorList>
    </citation>
    <scope>NUCLEOTIDE SEQUENCE [LARGE SCALE GENOMIC DNA]</scope>
    <source>
        <strain evidence="6 7">ND03</strain>
    </source>
</reference>
<comment type="caution">
    <text evidence="6">The sequence shown here is derived from an EMBL/GenBank/DDBJ whole genome shotgun (WGS) entry which is preliminary data.</text>
</comment>
<evidence type="ECO:0000256" key="1">
    <source>
        <dbReference type="ARBA" id="ARBA00023015"/>
    </source>
</evidence>
<dbReference type="AlphaFoldDB" id="A0A0B1RE88"/>
<dbReference type="Pfam" id="PF00440">
    <property type="entry name" value="TetR_N"/>
    <property type="match status" value="1"/>
</dbReference>
<dbReference type="SUPFAM" id="SSF48498">
    <property type="entry name" value="Tetracyclin repressor-like, C-terminal domain"/>
    <property type="match status" value="1"/>
</dbReference>
<evidence type="ECO:0000256" key="3">
    <source>
        <dbReference type="ARBA" id="ARBA00023163"/>
    </source>
</evidence>
<dbReference type="SUPFAM" id="SSF46689">
    <property type="entry name" value="Homeodomain-like"/>
    <property type="match status" value="1"/>
</dbReference>
<dbReference type="PROSITE" id="PS50977">
    <property type="entry name" value="HTH_TETR_2"/>
    <property type="match status" value="1"/>
</dbReference>
<evidence type="ECO:0000256" key="4">
    <source>
        <dbReference type="PROSITE-ProRule" id="PRU00335"/>
    </source>
</evidence>
<evidence type="ECO:0000259" key="5">
    <source>
        <dbReference type="PROSITE" id="PS50977"/>
    </source>
</evidence>
<evidence type="ECO:0000256" key="2">
    <source>
        <dbReference type="ARBA" id="ARBA00023125"/>
    </source>
</evidence>
<dbReference type="InterPro" id="IPR001647">
    <property type="entry name" value="HTH_TetR"/>
</dbReference>
<dbReference type="PANTHER" id="PTHR47506:SF7">
    <property type="entry name" value="TRANSCRIPTIONAL REGULATORY PROTEIN"/>
    <property type="match status" value="1"/>
</dbReference>
<dbReference type="InterPro" id="IPR054156">
    <property type="entry name" value="YxaF_TetR_C"/>
</dbReference>
<keyword evidence="1" id="KW-0805">Transcription regulation</keyword>
<dbReference type="PANTHER" id="PTHR47506">
    <property type="entry name" value="TRANSCRIPTIONAL REGULATORY PROTEIN"/>
    <property type="match status" value="1"/>
</dbReference>
<protein>
    <submittedName>
        <fullName evidence="6">TetR family transcriptional regulator</fullName>
    </submittedName>
</protein>
<accession>A0A0B1RE88</accession>
<organism evidence="6 7">
    <name type="scientific">Pantoea rodasii</name>
    <dbReference type="NCBI Taxonomy" id="1076549"/>
    <lineage>
        <taxon>Bacteria</taxon>
        <taxon>Pseudomonadati</taxon>
        <taxon>Pseudomonadota</taxon>
        <taxon>Gammaproteobacteria</taxon>
        <taxon>Enterobacterales</taxon>
        <taxon>Erwiniaceae</taxon>
        <taxon>Pantoea</taxon>
    </lineage>
</organism>